<keyword evidence="1" id="KW-0732">Signal</keyword>
<reference evidence="3" key="2">
    <citation type="submission" date="2020-12" db="EMBL/GenBank/DDBJ databases">
        <title>New Spironucleus salmonicida genome in near-complete chromosomes.</title>
        <authorList>
            <person name="Xu F."/>
            <person name="Kurt Z."/>
            <person name="Jimenez-Gonzalez A."/>
            <person name="Astvaldsson A."/>
            <person name="Andersson J.O."/>
            <person name="Svard S.G."/>
        </authorList>
    </citation>
    <scope>NUCLEOTIDE SEQUENCE</scope>
    <source>
        <strain evidence="3">ATCC 50377</strain>
    </source>
</reference>
<dbReference type="VEuPathDB" id="GiardiaDB:SS50377_24987"/>
<proteinExistence type="predicted"/>
<dbReference type="EMBL" id="AUWU02000005">
    <property type="protein sequence ID" value="KAH0572867.1"/>
    <property type="molecule type" value="Genomic_DNA"/>
</dbReference>
<sequence length="233" mass="27160">MAKCGNMATMLGLLGLLLQLAPIIGSKSIWINSWLYIKAVSSKSIVQLLNITTVIQYIVNLQFSSEADYDLLFHAYISCYALIVEDNIYTIRIRENSVNSDNTCIGQLSFAECSIARVRHCRYIARKCTRVDQGYQRSGFCQRYCQYISSKATYTRNSVYSHRPNQLQTYFSCYIHLQNMYRLIQDQGEWMVTIKLKEFYQFIRGLGQTTQECIFMIQQFQETEEYTHKPSLL</sequence>
<feature type="chain" id="PRO_5004749088" evidence="1">
    <location>
        <begin position="26"/>
        <end position="233"/>
    </location>
</feature>
<keyword evidence="5" id="KW-1185">Reference proteome</keyword>
<dbReference type="AlphaFoldDB" id="V6LKM1"/>
<dbReference type="VEuPathDB" id="GiardiaDB:SS50377_24982"/>
<accession>V6LKM1</accession>
<organism evidence="2">
    <name type="scientific">Spironucleus salmonicida</name>
    <dbReference type="NCBI Taxonomy" id="348837"/>
    <lineage>
        <taxon>Eukaryota</taxon>
        <taxon>Metamonada</taxon>
        <taxon>Diplomonadida</taxon>
        <taxon>Hexamitidae</taxon>
        <taxon>Hexamitinae</taxon>
        <taxon>Spironucleus</taxon>
    </lineage>
</organism>
<evidence type="ECO:0000256" key="1">
    <source>
        <dbReference type="SAM" id="SignalP"/>
    </source>
</evidence>
<name>V6LKM1_9EUKA</name>
<evidence type="ECO:0000313" key="4">
    <source>
        <dbReference type="EMBL" id="KAH0572872.1"/>
    </source>
</evidence>
<dbReference type="EMBL" id="KI546121">
    <property type="protein sequence ID" value="EST44276.1"/>
    <property type="molecule type" value="Genomic_DNA"/>
</dbReference>
<dbReference type="EMBL" id="AUWU02000005">
    <property type="protein sequence ID" value="KAH0572872.1"/>
    <property type="molecule type" value="Genomic_DNA"/>
</dbReference>
<reference evidence="2 3" key="1">
    <citation type="journal article" date="2014" name="PLoS Genet.">
        <title>The Genome of Spironucleus salmonicida Highlights a Fish Pathogen Adapted to Fluctuating Environments.</title>
        <authorList>
            <person name="Xu F."/>
            <person name="Jerlstrom-Hultqvist J."/>
            <person name="Einarsson E."/>
            <person name="Astvaldsson A."/>
            <person name="Svard S.G."/>
            <person name="Andersson J.O."/>
        </authorList>
    </citation>
    <scope>NUCLEOTIDE SEQUENCE</scope>
    <source>
        <strain evidence="3">ATCC 50377</strain>
    </source>
</reference>
<feature type="signal peptide" evidence="1">
    <location>
        <begin position="1"/>
        <end position="25"/>
    </location>
</feature>
<protein>
    <submittedName>
        <fullName evidence="2">Uncharacterized protein</fullName>
    </submittedName>
</protein>
<evidence type="ECO:0000313" key="3">
    <source>
        <dbReference type="EMBL" id="KAH0572867.1"/>
    </source>
</evidence>
<gene>
    <name evidence="2" type="ORF">SS50377_15907</name>
    <name evidence="3" type="ORF">SS50377_24982</name>
    <name evidence="4" type="ORF">SS50377_24987</name>
</gene>
<evidence type="ECO:0000313" key="5">
    <source>
        <dbReference type="Proteomes" id="UP000018208"/>
    </source>
</evidence>
<evidence type="ECO:0000313" key="2">
    <source>
        <dbReference type="EMBL" id="EST44276.1"/>
    </source>
</evidence>
<dbReference type="Proteomes" id="UP000018208">
    <property type="component" value="Unassembled WGS sequence"/>
</dbReference>